<feature type="compositionally biased region" description="Polar residues" evidence="5">
    <location>
        <begin position="83"/>
        <end position="95"/>
    </location>
</feature>
<keyword evidence="3" id="KW-0966">Cell projection</keyword>
<dbReference type="AlphaFoldDB" id="A0A086JS29"/>
<proteinExistence type="predicted"/>
<evidence type="ECO:0000313" key="7">
    <source>
        <dbReference type="EMBL" id="KFG34947.1"/>
    </source>
</evidence>
<gene>
    <name evidence="7" type="ORF">TGDOM2_209040</name>
</gene>
<dbReference type="OrthoDB" id="10254794at2759"/>
<dbReference type="GO" id="GO:0060271">
    <property type="term" value="P:cilium assembly"/>
    <property type="evidence" value="ECO:0007669"/>
    <property type="project" value="TreeGrafter"/>
</dbReference>
<evidence type="ECO:0000256" key="2">
    <source>
        <dbReference type="ARBA" id="ARBA00023054"/>
    </source>
</evidence>
<feature type="coiled-coil region" evidence="4">
    <location>
        <begin position="255"/>
        <end position="289"/>
    </location>
</feature>
<protein>
    <submittedName>
        <fullName evidence="7">Putative ankyrin repeat protein</fullName>
    </submittedName>
</protein>
<feature type="region of interest" description="Disordered" evidence="5">
    <location>
        <begin position="44"/>
        <end position="246"/>
    </location>
</feature>
<dbReference type="InterPro" id="IPR051885">
    <property type="entry name" value="CC_CF"/>
</dbReference>
<sequence length="496" mass="55363">MDPGATNAAGDSAVLVACQQPESFDQEPFWDEFFGHYCASRPQEIPSLLNKPNSTDAASERSEKPLSHNGDIIEIVGGPPTREATSQGVQGNISRKNSHRSETERVDGAETQRRQATKQQEETTHPDVICAEGRDQASDSQAAAGTHSSRTAQNGEMHANYLPSTETENSVDPFPDNHGEHRSSENQQTPPDTDKPSARTASESLSGTGTRERETNGRDEDSALPSGQCGYKGPSTGNHRESAEQPGADLVALDVEALDNEYEQMSIEAEVLRDELKRVKEENARVEKKLAMKFSTTGDFPVYRAQTGDPRLTTQQYFAMLRTLEATKEEKERISALTEEKMQQENQKLATHQEKVEECRTAFRDFLRKVAKNSQMARSGKPIPESILGQLMQLEEEKTRALQEARSASTKLKHQLDVLHQMVSENDMQEQFHVMDFEQLKIENQALNEKIVERNEEIKKLRSIIMSAVQLERLQARHAYLTSLKTSGSTQPAKAK</sequence>
<dbReference type="InterPro" id="IPR025254">
    <property type="entry name" value="CCDC113/CCDC96_CC"/>
</dbReference>
<dbReference type="EMBL" id="AHZU02001206">
    <property type="protein sequence ID" value="KFG34947.1"/>
    <property type="molecule type" value="Genomic_DNA"/>
</dbReference>
<accession>A0A086JS29</accession>
<dbReference type="GO" id="GO:0005930">
    <property type="term" value="C:axoneme"/>
    <property type="evidence" value="ECO:0007669"/>
    <property type="project" value="TreeGrafter"/>
</dbReference>
<dbReference type="PANTHER" id="PTHR15654:SF1">
    <property type="entry name" value="COILED-COIL DOMAIN-CONTAINING PROTEIN 96"/>
    <property type="match status" value="1"/>
</dbReference>
<name>A0A086JS29_TOXGO</name>
<feature type="compositionally biased region" description="Basic and acidic residues" evidence="5">
    <location>
        <begin position="99"/>
        <end position="125"/>
    </location>
</feature>
<feature type="coiled-coil region" evidence="4">
    <location>
        <begin position="437"/>
        <end position="464"/>
    </location>
</feature>
<dbReference type="VEuPathDB" id="ToxoDB:TGDOM2_209040"/>
<evidence type="ECO:0000256" key="3">
    <source>
        <dbReference type="ARBA" id="ARBA00023273"/>
    </source>
</evidence>
<comment type="subcellular location">
    <subcellularLocation>
        <location evidence="1">Cell projection</location>
        <location evidence="1">Cilium</location>
    </subcellularLocation>
</comment>
<feature type="compositionally biased region" description="Basic and acidic residues" evidence="5">
    <location>
        <begin position="210"/>
        <end position="221"/>
    </location>
</feature>
<evidence type="ECO:0000256" key="1">
    <source>
        <dbReference type="ARBA" id="ARBA00004138"/>
    </source>
</evidence>
<keyword evidence="2 4" id="KW-0175">Coiled coil</keyword>
<feature type="compositionally biased region" description="Polar residues" evidence="5">
    <location>
        <begin position="138"/>
        <end position="154"/>
    </location>
</feature>
<feature type="coiled-coil region" evidence="4">
    <location>
        <begin position="321"/>
        <end position="362"/>
    </location>
</feature>
<comment type="caution">
    <text evidence="7">The sequence shown here is derived from an EMBL/GenBank/DDBJ whole genome shotgun (WGS) entry which is preliminary data.</text>
</comment>
<organism evidence="7 8">
    <name type="scientific">Toxoplasma gondii GAB2-2007-GAL-DOM2</name>
    <dbReference type="NCBI Taxonomy" id="1130820"/>
    <lineage>
        <taxon>Eukaryota</taxon>
        <taxon>Sar</taxon>
        <taxon>Alveolata</taxon>
        <taxon>Apicomplexa</taxon>
        <taxon>Conoidasida</taxon>
        <taxon>Coccidia</taxon>
        <taxon>Eucoccidiorida</taxon>
        <taxon>Eimeriorina</taxon>
        <taxon>Sarcocystidae</taxon>
        <taxon>Toxoplasma</taxon>
    </lineage>
</organism>
<feature type="compositionally biased region" description="Basic and acidic residues" evidence="5">
    <location>
        <begin position="175"/>
        <end position="184"/>
    </location>
</feature>
<reference evidence="7 8" key="1">
    <citation type="submission" date="2014-02" db="EMBL/GenBank/DDBJ databases">
        <authorList>
            <person name="Sibley D."/>
            <person name="Venepally P."/>
            <person name="Karamycheva S."/>
            <person name="Hadjithomas M."/>
            <person name="Khan A."/>
            <person name="Brunk B."/>
            <person name="Roos D."/>
            <person name="Caler E."/>
            <person name="Lorenzi H."/>
        </authorList>
    </citation>
    <scope>NUCLEOTIDE SEQUENCE [LARGE SCALE GENOMIC DNA]</scope>
    <source>
        <strain evidence="7 8">GAB2-2007-GAL-DOM2</strain>
    </source>
</reference>
<evidence type="ECO:0000259" key="6">
    <source>
        <dbReference type="Pfam" id="PF13870"/>
    </source>
</evidence>
<evidence type="ECO:0000313" key="8">
    <source>
        <dbReference type="Proteomes" id="UP000028837"/>
    </source>
</evidence>
<dbReference type="GO" id="GO:0036064">
    <property type="term" value="C:ciliary basal body"/>
    <property type="evidence" value="ECO:0007669"/>
    <property type="project" value="TreeGrafter"/>
</dbReference>
<feature type="compositionally biased region" description="Polar residues" evidence="5">
    <location>
        <begin position="199"/>
        <end position="209"/>
    </location>
</feature>
<feature type="domain" description="CCDC113/CCDC96 coiled-coil" evidence="6">
    <location>
        <begin position="397"/>
        <end position="471"/>
    </location>
</feature>
<evidence type="ECO:0000256" key="5">
    <source>
        <dbReference type="SAM" id="MobiDB-lite"/>
    </source>
</evidence>
<evidence type="ECO:0000256" key="4">
    <source>
        <dbReference type="SAM" id="Coils"/>
    </source>
</evidence>
<dbReference type="PANTHER" id="PTHR15654">
    <property type="entry name" value="COILED-COIL DOMAIN-CONTAINING PROTEIN 113-RELATED"/>
    <property type="match status" value="1"/>
</dbReference>
<dbReference type="Proteomes" id="UP000028837">
    <property type="component" value="Unassembled WGS sequence"/>
</dbReference>
<dbReference type="Pfam" id="PF13870">
    <property type="entry name" value="CCDC113_CCDC96_CC"/>
    <property type="match status" value="1"/>
</dbReference>